<evidence type="ECO:0000259" key="1">
    <source>
        <dbReference type="PROSITE" id="PS51186"/>
    </source>
</evidence>
<dbReference type="Proteomes" id="UP000605986">
    <property type="component" value="Unassembled WGS sequence"/>
</dbReference>
<evidence type="ECO:0000313" key="3">
    <source>
        <dbReference type="Proteomes" id="UP000605986"/>
    </source>
</evidence>
<dbReference type="OrthoDB" id="196847at2759"/>
<accession>A0A8H4KMX4</accession>
<proteinExistence type="predicted"/>
<dbReference type="Pfam" id="PF13673">
    <property type="entry name" value="Acetyltransf_10"/>
    <property type="match status" value="1"/>
</dbReference>
<name>A0A8H4KMX4_9HYPO</name>
<dbReference type="GO" id="GO:0016747">
    <property type="term" value="F:acyltransferase activity, transferring groups other than amino-acyl groups"/>
    <property type="evidence" value="ECO:0007669"/>
    <property type="project" value="InterPro"/>
</dbReference>
<organism evidence="2 3">
    <name type="scientific">Fusarium austroafricanum</name>
    <dbReference type="NCBI Taxonomy" id="2364996"/>
    <lineage>
        <taxon>Eukaryota</taxon>
        <taxon>Fungi</taxon>
        <taxon>Dikarya</taxon>
        <taxon>Ascomycota</taxon>
        <taxon>Pezizomycotina</taxon>
        <taxon>Sordariomycetes</taxon>
        <taxon>Hypocreomycetidae</taxon>
        <taxon>Hypocreales</taxon>
        <taxon>Nectriaceae</taxon>
        <taxon>Fusarium</taxon>
        <taxon>Fusarium concolor species complex</taxon>
    </lineage>
</organism>
<dbReference type="EMBL" id="JAADJG010000165">
    <property type="protein sequence ID" value="KAF4453065.1"/>
    <property type="molecule type" value="Genomic_DNA"/>
</dbReference>
<dbReference type="SUPFAM" id="SSF55729">
    <property type="entry name" value="Acyl-CoA N-acyltransferases (Nat)"/>
    <property type="match status" value="1"/>
</dbReference>
<dbReference type="InterPro" id="IPR000182">
    <property type="entry name" value="GNAT_dom"/>
</dbReference>
<protein>
    <submittedName>
        <fullName evidence="2">Gnat family protein</fullName>
    </submittedName>
</protein>
<feature type="domain" description="N-acetyltransferase" evidence="1">
    <location>
        <begin position="3"/>
        <end position="204"/>
    </location>
</feature>
<dbReference type="Gene3D" id="3.40.630.30">
    <property type="match status" value="1"/>
</dbReference>
<dbReference type="CDD" id="cd04301">
    <property type="entry name" value="NAT_SF"/>
    <property type="match status" value="1"/>
</dbReference>
<gene>
    <name evidence="2" type="ORF">F53441_4296</name>
</gene>
<sequence length="219" mass="24587">MPLQLRQAVPDDIPQMREVYYSAFGDTIIGSRVFCANKEASNPFFQEGFSKDMADPTCEFLVVTHKKTSPDSKDEEIVALAKWGLPGAAIQDPPPAEVWPANGDLAVEFFSAMANAHRKAMGDRPHYYLELICTHEAWQGKGAASLLLRWGVERADAEGLPCFLEATPKGKVVYERFGFTETAQEEFKWPFGTSVETYMERDAKIEKRTMTRPKSKELA</sequence>
<keyword evidence="3" id="KW-1185">Reference proteome</keyword>
<reference evidence="2" key="1">
    <citation type="submission" date="2020-01" db="EMBL/GenBank/DDBJ databases">
        <title>Identification and distribution of gene clusters putatively required for synthesis of sphingolipid metabolism inhibitors in phylogenetically diverse species of the filamentous fungus Fusarium.</title>
        <authorList>
            <person name="Kim H.-S."/>
            <person name="Busman M."/>
            <person name="Brown D.W."/>
            <person name="Divon H."/>
            <person name="Uhlig S."/>
            <person name="Proctor R.H."/>
        </authorList>
    </citation>
    <scope>NUCLEOTIDE SEQUENCE</scope>
    <source>
        <strain evidence="2">NRRL 53441</strain>
    </source>
</reference>
<dbReference type="PANTHER" id="PTHR42791">
    <property type="entry name" value="GNAT FAMILY ACETYLTRANSFERASE"/>
    <property type="match status" value="1"/>
</dbReference>
<evidence type="ECO:0000313" key="2">
    <source>
        <dbReference type="EMBL" id="KAF4453065.1"/>
    </source>
</evidence>
<dbReference type="PANTHER" id="PTHR42791:SF1">
    <property type="entry name" value="N-ACETYLTRANSFERASE DOMAIN-CONTAINING PROTEIN"/>
    <property type="match status" value="1"/>
</dbReference>
<dbReference type="InterPro" id="IPR052523">
    <property type="entry name" value="Trichothecene_AcTrans"/>
</dbReference>
<dbReference type="InterPro" id="IPR016181">
    <property type="entry name" value="Acyl_CoA_acyltransferase"/>
</dbReference>
<comment type="caution">
    <text evidence="2">The sequence shown here is derived from an EMBL/GenBank/DDBJ whole genome shotgun (WGS) entry which is preliminary data.</text>
</comment>
<dbReference type="AlphaFoldDB" id="A0A8H4KMX4"/>
<dbReference type="PROSITE" id="PS51186">
    <property type="entry name" value="GNAT"/>
    <property type="match status" value="1"/>
</dbReference>